<gene>
    <name evidence="2" type="ORF">H8792_011425</name>
</gene>
<keyword evidence="3" id="KW-1185">Reference proteome</keyword>
<evidence type="ECO:0000256" key="1">
    <source>
        <dbReference type="SAM" id="MobiDB-lite"/>
    </source>
</evidence>
<reference evidence="2 3" key="2">
    <citation type="submission" date="2020-11" db="EMBL/GenBank/DDBJ databases">
        <title>Sulfur oxidizing isolate from Hospital Hole Sinkhole.</title>
        <authorList>
            <person name="Scott K.M."/>
        </authorList>
    </citation>
    <scope>NUCLEOTIDE SEQUENCE [LARGE SCALE GENOMIC DNA]</scope>
    <source>
        <strain evidence="2 3">HH1</strain>
    </source>
</reference>
<comment type="caution">
    <text evidence="2">The sequence shown here is derived from an EMBL/GenBank/DDBJ whole genome shotgun (WGS) entry which is preliminary data.</text>
</comment>
<protein>
    <recommendedName>
        <fullName evidence="4">DUF1249 domain-containing protein</fullName>
    </recommendedName>
</protein>
<organism evidence="2 3">
    <name type="scientific">Thiomicrorhabdus heinhorstiae</name>
    <dbReference type="NCBI Taxonomy" id="2748010"/>
    <lineage>
        <taxon>Bacteria</taxon>
        <taxon>Pseudomonadati</taxon>
        <taxon>Pseudomonadota</taxon>
        <taxon>Gammaproteobacteria</taxon>
        <taxon>Thiotrichales</taxon>
        <taxon>Piscirickettsiaceae</taxon>
        <taxon>Thiomicrorhabdus</taxon>
    </lineage>
</organism>
<name>A0ABS0C0Z7_9GAMM</name>
<proteinExistence type="predicted"/>
<sequence length="194" mass="22735">MKNTPTAESSLQYFYNRLKARSHAVERYAQSHQMKEPVNFCDIDSFFRALMTQNIFLFTVGVNGKRESTILSKAIFSMNRVVRIYYSTSFDDTESGFIRIRPDDDEDIILVERLHGYRAQPEVLYASPYSSHVIRFMIRWLIRRIDWSKTKIDNLDLQKYLPKKNSKNKMGKLNGDDAFEMQNNPGEMEASHAE</sequence>
<accession>A0ABS0C0Z7</accession>
<feature type="region of interest" description="Disordered" evidence="1">
    <location>
        <begin position="166"/>
        <end position="194"/>
    </location>
</feature>
<dbReference type="RefSeq" id="WP_185979098.1">
    <property type="nucleotide sequence ID" value="NZ_JACBGI020000033.1"/>
</dbReference>
<dbReference type="EMBL" id="JACBGI020000033">
    <property type="protein sequence ID" value="MBF6058955.1"/>
    <property type="molecule type" value="Genomic_DNA"/>
</dbReference>
<evidence type="ECO:0008006" key="4">
    <source>
        <dbReference type="Google" id="ProtNLM"/>
    </source>
</evidence>
<evidence type="ECO:0000313" key="3">
    <source>
        <dbReference type="Proteomes" id="UP001193680"/>
    </source>
</evidence>
<evidence type="ECO:0000313" key="2">
    <source>
        <dbReference type="EMBL" id="MBF6058955.1"/>
    </source>
</evidence>
<dbReference type="Proteomes" id="UP001193680">
    <property type="component" value="Unassembled WGS sequence"/>
</dbReference>
<reference evidence="2 3" key="1">
    <citation type="submission" date="2020-06" db="EMBL/GenBank/DDBJ databases">
        <authorList>
            <person name="Scott K."/>
        </authorList>
    </citation>
    <scope>NUCLEOTIDE SEQUENCE [LARGE SCALE GENOMIC DNA]</scope>
    <source>
        <strain evidence="2 3">HH1</strain>
    </source>
</reference>